<dbReference type="CDD" id="cd21377">
    <property type="entry name" value="CTWD_Cns1-like"/>
    <property type="match status" value="1"/>
</dbReference>
<evidence type="ECO:0000256" key="4">
    <source>
        <dbReference type="PROSITE-ProRule" id="PRU00339"/>
    </source>
</evidence>
<dbReference type="PANTHER" id="PTHR46035">
    <property type="entry name" value="TETRATRICOPEPTIDE REPEAT PROTEIN 4"/>
    <property type="match status" value="1"/>
</dbReference>
<dbReference type="Proteomes" id="UP001437256">
    <property type="component" value="Unassembled WGS sequence"/>
</dbReference>
<comment type="caution">
    <text evidence="7">The sequence shown here is derived from an EMBL/GenBank/DDBJ whole genome shotgun (WGS) entry which is preliminary data.</text>
</comment>
<dbReference type="InterPro" id="IPR011990">
    <property type="entry name" value="TPR-like_helical_dom_sf"/>
</dbReference>
<comment type="similarity">
    <text evidence="3">Belongs to the TTC4 family.</text>
</comment>
<feature type="domain" description="Cns1/TTC4 wheel" evidence="6">
    <location>
        <begin position="228"/>
        <end position="353"/>
    </location>
</feature>
<dbReference type="PROSITE" id="PS50005">
    <property type="entry name" value="TPR"/>
    <property type="match status" value="1"/>
</dbReference>
<gene>
    <name evidence="7" type="primary">CNS1</name>
    <name evidence="7" type="ORF">AAF712_010018</name>
</gene>
<evidence type="ECO:0000256" key="5">
    <source>
        <dbReference type="SAM" id="MobiDB-lite"/>
    </source>
</evidence>
<dbReference type="PANTHER" id="PTHR46035:SF1">
    <property type="entry name" value="TETRATRICOPEPTIDE REPEAT PROTEIN 4"/>
    <property type="match status" value="1"/>
</dbReference>
<dbReference type="SMART" id="SM00028">
    <property type="entry name" value="TPR"/>
    <property type="match status" value="3"/>
</dbReference>
<dbReference type="Gene3D" id="1.25.40.10">
    <property type="entry name" value="Tetratricopeptide repeat domain"/>
    <property type="match status" value="1"/>
</dbReference>
<evidence type="ECO:0000259" key="6">
    <source>
        <dbReference type="Pfam" id="PF18972"/>
    </source>
</evidence>
<evidence type="ECO:0000313" key="7">
    <source>
        <dbReference type="EMBL" id="KAL0063110.1"/>
    </source>
</evidence>
<accession>A0ABR2ZPD0</accession>
<evidence type="ECO:0000256" key="3">
    <source>
        <dbReference type="ARBA" id="ARBA00023602"/>
    </source>
</evidence>
<keyword evidence="8" id="KW-1185">Reference proteome</keyword>
<organism evidence="7 8">
    <name type="scientific">Marasmius tenuissimus</name>
    <dbReference type="NCBI Taxonomy" id="585030"/>
    <lineage>
        <taxon>Eukaryota</taxon>
        <taxon>Fungi</taxon>
        <taxon>Dikarya</taxon>
        <taxon>Basidiomycota</taxon>
        <taxon>Agaricomycotina</taxon>
        <taxon>Agaricomycetes</taxon>
        <taxon>Agaricomycetidae</taxon>
        <taxon>Agaricales</taxon>
        <taxon>Marasmiineae</taxon>
        <taxon>Marasmiaceae</taxon>
        <taxon>Marasmius</taxon>
    </lineage>
</organism>
<protein>
    <submittedName>
        <fullName evidence="7">HSP70/90 co-chaperone</fullName>
    </submittedName>
</protein>
<sequence length="361" mass="40814">MVEAAGPKAVPKETVKEKLDELDNVPLFMKTLSDDVENNPTLAALQSLAYEGDPDGVADNFRERGNESFKEKKYRDALGFYTQGIDAKPTDDVIREKLLLNRAASNVILKNYGSVLRDCGTAITINPKSMKAYYRSVQALMELERFEEAIDCCRRSLEIQEDKDTRGLLDKAEKKKADKDTKEKEKQERLQREKMIKLGIKQSLQKRNIIVTSKPSAPQPESYPHFDPEDPTYQSLIIPVYLEYPEHGTYDVIPEFVEDTPFSAHLDVMFPPQGQAPTWDKKGEYVTGKLVVYASTKRKRLLKVGKNMSLRDVCNAAKAKEGDSVDGLELADGHLTFAVVPKGDFEKQWIEDFKKLRAGDS</sequence>
<evidence type="ECO:0000256" key="2">
    <source>
        <dbReference type="ARBA" id="ARBA00022803"/>
    </source>
</evidence>
<dbReference type="Pfam" id="PF18972">
    <property type="entry name" value="Wheel"/>
    <property type="match status" value="1"/>
</dbReference>
<dbReference type="InterPro" id="IPR019734">
    <property type="entry name" value="TPR_rpt"/>
</dbReference>
<evidence type="ECO:0000313" key="8">
    <source>
        <dbReference type="Proteomes" id="UP001437256"/>
    </source>
</evidence>
<dbReference type="SUPFAM" id="SSF48452">
    <property type="entry name" value="TPR-like"/>
    <property type="match status" value="1"/>
</dbReference>
<dbReference type="EMBL" id="JBBXMP010000088">
    <property type="protein sequence ID" value="KAL0063110.1"/>
    <property type="molecule type" value="Genomic_DNA"/>
</dbReference>
<proteinExistence type="inferred from homology"/>
<name>A0ABR2ZPD0_9AGAR</name>
<keyword evidence="2 4" id="KW-0802">TPR repeat</keyword>
<keyword evidence="1" id="KW-0677">Repeat</keyword>
<dbReference type="InterPro" id="IPR044059">
    <property type="entry name" value="Csn1/TTC4_wheel"/>
</dbReference>
<feature type="region of interest" description="Disordered" evidence="5">
    <location>
        <begin position="170"/>
        <end position="191"/>
    </location>
</feature>
<evidence type="ECO:0000256" key="1">
    <source>
        <dbReference type="ARBA" id="ARBA00022737"/>
    </source>
</evidence>
<reference evidence="7 8" key="1">
    <citation type="submission" date="2024-05" db="EMBL/GenBank/DDBJ databases">
        <title>A draft genome resource for the thread blight pathogen Marasmius tenuissimus strain MS-2.</title>
        <authorList>
            <person name="Yulfo-Soto G.E."/>
            <person name="Baruah I.K."/>
            <person name="Amoako-Attah I."/>
            <person name="Bukari Y."/>
            <person name="Meinhardt L.W."/>
            <person name="Bailey B.A."/>
            <person name="Cohen S.P."/>
        </authorList>
    </citation>
    <scope>NUCLEOTIDE SEQUENCE [LARGE SCALE GENOMIC DNA]</scope>
    <source>
        <strain evidence="7 8">MS-2</strain>
    </source>
</reference>
<feature type="repeat" description="TPR" evidence="4">
    <location>
        <begin position="58"/>
        <end position="91"/>
    </location>
</feature>